<reference evidence="1" key="1">
    <citation type="submission" date="2023-03" db="EMBL/GenBank/DDBJ databases">
        <authorList>
            <person name="Steffen K."/>
            <person name="Cardenas P."/>
        </authorList>
    </citation>
    <scope>NUCLEOTIDE SEQUENCE</scope>
</reference>
<evidence type="ECO:0000313" key="2">
    <source>
        <dbReference type="Proteomes" id="UP001174909"/>
    </source>
</evidence>
<sequence>MVDCGELQETIYCVRVSFAYTIVLGLFRSRYRLVQTAIVLYCGYV</sequence>
<comment type="caution">
    <text evidence="1">The sequence shown here is derived from an EMBL/GenBank/DDBJ whole genome shotgun (WGS) entry which is preliminary data.</text>
</comment>
<proteinExistence type="predicted"/>
<dbReference type="EMBL" id="CASHTH010000087">
    <property type="protein sequence ID" value="CAI7990911.1"/>
    <property type="molecule type" value="Genomic_DNA"/>
</dbReference>
<keyword evidence="2" id="KW-1185">Reference proteome</keyword>
<dbReference type="Proteomes" id="UP001174909">
    <property type="component" value="Unassembled WGS sequence"/>
</dbReference>
<accession>A0AA35QSZ1</accession>
<protein>
    <submittedName>
        <fullName evidence="1">Uncharacterized protein</fullName>
    </submittedName>
</protein>
<name>A0AA35QSZ1_GEOBA</name>
<feature type="non-terminal residue" evidence="1">
    <location>
        <position position="45"/>
    </location>
</feature>
<gene>
    <name evidence="1" type="ORF">GBAR_LOCUS582</name>
</gene>
<evidence type="ECO:0000313" key="1">
    <source>
        <dbReference type="EMBL" id="CAI7990911.1"/>
    </source>
</evidence>
<dbReference type="AlphaFoldDB" id="A0AA35QSZ1"/>
<organism evidence="1 2">
    <name type="scientific">Geodia barretti</name>
    <name type="common">Barrett's horny sponge</name>
    <dbReference type="NCBI Taxonomy" id="519541"/>
    <lineage>
        <taxon>Eukaryota</taxon>
        <taxon>Metazoa</taxon>
        <taxon>Porifera</taxon>
        <taxon>Demospongiae</taxon>
        <taxon>Heteroscleromorpha</taxon>
        <taxon>Tetractinellida</taxon>
        <taxon>Astrophorina</taxon>
        <taxon>Geodiidae</taxon>
        <taxon>Geodia</taxon>
    </lineage>
</organism>